<comment type="caution">
    <text evidence="2">The sequence shown here is derived from an EMBL/GenBank/DDBJ whole genome shotgun (WGS) entry which is preliminary data.</text>
</comment>
<keyword evidence="1" id="KW-0472">Membrane</keyword>
<dbReference type="EMBL" id="PZKE01000014">
    <property type="protein sequence ID" value="PTE13457.1"/>
    <property type="molecule type" value="Genomic_DNA"/>
</dbReference>
<feature type="transmembrane region" description="Helical" evidence="1">
    <location>
        <begin position="33"/>
        <end position="53"/>
    </location>
</feature>
<reference evidence="2 3" key="1">
    <citation type="submission" date="2018-03" db="EMBL/GenBank/DDBJ databases">
        <title>Rhodobacter blasticus.</title>
        <authorList>
            <person name="Meyer T.E."/>
            <person name="Miller S."/>
            <person name="Lodha T."/>
            <person name="Gandham S."/>
            <person name="Chintalapati S."/>
            <person name="Chintalapati V.R."/>
        </authorList>
    </citation>
    <scope>NUCLEOTIDE SEQUENCE [LARGE SCALE GENOMIC DNA]</scope>
    <source>
        <strain evidence="2 3">DSM 2131</strain>
    </source>
</reference>
<organism evidence="2 3">
    <name type="scientific">Fuscovulum blasticum DSM 2131</name>
    <dbReference type="NCBI Taxonomy" id="1188250"/>
    <lineage>
        <taxon>Bacteria</taxon>
        <taxon>Pseudomonadati</taxon>
        <taxon>Pseudomonadota</taxon>
        <taxon>Alphaproteobacteria</taxon>
        <taxon>Rhodobacterales</taxon>
        <taxon>Paracoccaceae</taxon>
        <taxon>Pseudogemmobacter</taxon>
    </lineage>
</organism>
<gene>
    <name evidence="2" type="ORF">C5F44_14030</name>
</gene>
<name>A0A2T4J6E8_FUSBL</name>
<keyword evidence="1" id="KW-1133">Transmembrane helix</keyword>
<proteinExistence type="predicted"/>
<keyword evidence="1" id="KW-0812">Transmembrane</keyword>
<evidence type="ECO:0000256" key="1">
    <source>
        <dbReference type="SAM" id="Phobius"/>
    </source>
</evidence>
<protein>
    <submittedName>
        <fullName evidence="2">CTP synthetase</fullName>
    </submittedName>
</protein>
<accession>A0A2T4J6E8</accession>
<dbReference type="AlphaFoldDB" id="A0A2T4J6E8"/>
<evidence type="ECO:0000313" key="3">
    <source>
        <dbReference type="Proteomes" id="UP000241362"/>
    </source>
</evidence>
<dbReference type="Proteomes" id="UP000241362">
    <property type="component" value="Unassembled WGS sequence"/>
</dbReference>
<dbReference type="RefSeq" id="WP_107674171.1">
    <property type="nucleotide sequence ID" value="NZ_PZKE01000014.1"/>
</dbReference>
<keyword evidence="3" id="KW-1185">Reference proteome</keyword>
<sequence>MRLFFLLFPVIGTTLAGIGMVVALTAGLDTTKPIVLSAAIGAAVGLVVTWMVARKLAAN</sequence>
<evidence type="ECO:0000313" key="2">
    <source>
        <dbReference type="EMBL" id="PTE13457.1"/>
    </source>
</evidence>